<keyword evidence="3" id="KW-1185">Reference proteome</keyword>
<sequence length="223" mass="24333">MQTRAANKGKVVGAPDMAQPRCTGQHGKSVKQLDQEKKVCKQAEKETKALSLKNLEQENLSQLAIAASTPVASHTKPSAEVSAELEPAVTEGSAAAIMPEVDLRPIFEYMCAKSKKAGGSRSLAPVADQQEKMRDAEMHSPVKKHGHTQRAMFTSPVPLIRDDPDMYDAGKLALQDGALYYRDGDEAAVVKTLDDFDVERVEEDDFHRSHDGNAWQLTAGSYP</sequence>
<reference evidence="2" key="1">
    <citation type="submission" date="2022-07" db="EMBL/GenBank/DDBJ databases">
        <title>Genome Sequence of Leucocoprinus birnbaumii.</title>
        <authorList>
            <person name="Buettner E."/>
        </authorList>
    </citation>
    <scope>NUCLEOTIDE SEQUENCE</scope>
    <source>
        <strain evidence="2">VT141</strain>
    </source>
</reference>
<evidence type="ECO:0000256" key="1">
    <source>
        <dbReference type="SAM" id="MobiDB-lite"/>
    </source>
</evidence>
<evidence type="ECO:0000313" key="3">
    <source>
        <dbReference type="Proteomes" id="UP001213000"/>
    </source>
</evidence>
<protein>
    <submittedName>
        <fullName evidence="2">Uncharacterized protein</fullName>
    </submittedName>
</protein>
<feature type="region of interest" description="Disordered" evidence="1">
    <location>
        <begin position="1"/>
        <end position="34"/>
    </location>
</feature>
<dbReference type="AlphaFoldDB" id="A0AAD5YZ55"/>
<name>A0AAD5YZ55_9AGAR</name>
<evidence type="ECO:0000313" key="2">
    <source>
        <dbReference type="EMBL" id="KAJ3574118.1"/>
    </source>
</evidence>
<feature type="region of interest" description="Disordered" evidence="1">
    <location>
        <begin position="204"/>
        <end position="223"/>
    </location>
</feature>
<dbReference type="EMBL" id="JANIEX010000080">
    <property type="protein sequence ID" value="KAJ3574118.1"/>
    <property type="molecule type" value="Genomic_DNA"/>
</dbReference>
<accession>A0AAD5YZ55</accession>
<gene>
    <name evidence="2" type="ORF">NP233_g1973</name>
</gene>
<dbReference type="Proteomes" id="UP001213000">
    <property type="component" value="Unassembled WGS sequence"/>
</dbReference>
<proteinExistence type="predicted"/>
<comment type="caution">
    <text evidence="2">The sequence shown here is derived from an EMBL/GenBank/DDBJ whole genome shotgun (WGS) entry which is preliminary data.</text>
</comment>
<organism evidence="2 3">
    <name type="scientific">Leucocoprinus birnbaumii</name>
    <dbReference type="NCBI Taxonomy" id="56174"/>
    <lineage>
        <taxon>Eukaryota</taxon>
        <taxon>Fungi</taxon>
        <taxon>Dikarya</taxon>
        <taxon>Basidiomycota</taxon>
        <taxon>Agaricomycotina</taxon>
        <taxon>Agaricomycetes</taxon>
        <taxon>Agaricomycetidae</taxon>
        <taxon>Agaricales</taxon>
        <taxon>Agaricineae</taxon>
        <taxon>Agaricaceae</taxon>
        <taxon>Leucocoprinus</taxon>
    </lineage>
</organism>